<dbReference type="InterPro" id="IPR036397">
    <property type="entry name" value="RNaseH_sf"/>
</dbReference>
<reference evidence="2" key="1">
    <citation type="journal article" date="2019" name="bioRxiv">
        <title>The Genome of the Zebra Mussel, Dreissena polymorpha: A Resource for Invasive Species Research.</title>
        <authorList>
            <person name="McCartney M.A."/>
            <person name="Auch B."/>
            <person name="Kono T."/>
            <person name="Mallez S."/>
            <person name="Zhang Y."/>
            <person name="Obille A."/>
            <person name="Becker A."/>
            <person name="Abrahante J.E."/>
            <person name="Garbe J."/>
            <person name="Badalamenti J.P."/>
            <person name="Herman A."/>
            <person name="Mangelson H."/>
            <person name="Liachko I."/>
            <person name="Sullivan S."/>
            <person name="Sone E.D."/>
            <person name="Koren S."/>
            <person name="Silverstein K.A.T."/>
            <person name="Beckman K.B."/>
            <person name="Gohl D.M."/>
        </authorList>
    </citation>
    <scope>NUCLEOTIDE SEQUENCE</scope>
    <source>
        <strain evidence="2">Duluth1</strain>
        <tissue evidence="2">Whole animal</tissue>
    </source>
</reference>
<name>A0A9D4LVD9_DREPO</name>
<dbReference type="SUPFAM" id="SSF53098">
    <property type="entry name" value="Ribonuclease H-like"/>
    <property type="match status" value="1"/>
</dbReference>
<dbReference type="InterPro" id="IPR012337">
    <property type="entry name" value="RNaseH-like_sf"/>
</dbReference>
<dbReference type="EMBL" id="JAIWYP010000002">
    <property type="protein sequence ID" value="KAH3864477.1"/>
    <property type="molecule type" value="Genomic_DNA"/>
</dbReference>
<dbReference type="PANTHER" id="PTHR46791">
    <property type="entry name" value="EXPRESSED PROTEIN"/>
    <property type="match status" value="1"/>
</dbReference>
<keyword evidence="3" id="KW-1185">Reference proteome</keyword>
<gene>
    <name evidence="2" type="ORF">DPMN_027495</name>
</gene>
<dbReference type="Proteomes" id="UP000828390">
    <property type="component" value="Unassembled WGS sequence"/>
</dbReference>
<evidence type="ECO:0000313" key="2">
    <source>
        <dbReference type="EMBL" id="KAH3864477.1"/>
    </source>
</evidence>
<dbReference type="AlphaFoldDB" id="A0A9D4LVD9"/>
<proteinExistence type="predicted"/>
<dbReference type="InterPro" id="IPR058913">
    <property type="entry name" value="Integrase_dom_put"/>
</dbReference>
<dbReference type="PANTHER" id="PTHR46791:SF5">
    <property type="entry name" value="CLR5 DOMAIN-CONTAINING PROTEIN-RELATED"/>
    <property type="match status" value="1"/>
</dbReference>
<dbReference type="GO" id="GO:0015074">
    <property type="term" value="P:DNA integration"/>
    <property type="evidence" value="ECO:0007669"/>
    <property type="project" value="InterPro"/>
</dbReference>
<dbReference type="GO" id="GO:0003676">
    <property type="term" value="F:nucleic acid binding"/>
    <property type="evidence" value="ECO:0007669"/>
    <property type="project" value="InterPro"/>
</dbReference>
<evidence type="ECO:0000313" key="3">
    <source>
        <dbReference type="Proteomes" id="UP000828390"/>
    </source>
</evidence>
<protein>
    <recommendedName>
        <fullName evidence="1">Integrase catalytic domain-containing protein</fullName>
    </recommendedName>
</protein>
<accession>A0A9D4LVD9</accession>
<dbReference type="InterPro" id="IPR001584">
    <property type="entry name" value="Integrase_cat-core"/>
</dbReference>
<dbReference type="Pfam" id="PF24764">
    <property type="entry name" value="rva_4"/>
    <property type="match status" value="1"/>
</dbReference>
<comment type="caution">
    <text evidence="2">The sequence shown here is derived from an EMBL/GenBank/DDBJ whole genome shotgun (WGS) entry which is preliminary data.</text>
</comment>
<organism evidence="2 3">
    <name type="scientific">Dreissena polymorpha</name>
    <name type="common">Zebra mussel</name>
    <name type="synonym">Mytilus polymorpha</name>
    <dbReference type="NCBI Taxonomy" id="45954"/>
    <lineage>
        <taxon>Eukaryota</taxon>
        <taxon>Metazoa</taxon>
        <taxon>Spiralia</taxon>
        <taxon>Lophotrochozoa</taxon>
        <taxon>Mollusca</taxon>
        <taxon>Bivalvia</taxon>
        <taxon>Autobranchia</taxon>
        <taxon>Heteroconchia</taxon>
        <taxon>Euheterodonta</taxon>
        <taxon>Imparidentia</taxon>
        <taxon>Neoheterodontei</taxon>
        <taxon>Myida</taxon>
        <taxon>Dreissenoidea</taxon>
        <taxon>Dreissenidae</taxon>
        <taxon>Dreissena</taxon>
    </lineage>
</organism>
<dbReference type="PROSITE" id="PS50994">
    <property type="entry name" value="INTEGRASE"/>
    <property type="match status" value="1"/>
</dbReference>
<dbReference type="Gene3D" id="3.30.420.10">
    <property type="entry name" value="Ribonuclease H-like superfamily/Ribonuclease H"/>
    <property type="match status" value="1"/>
</dbReference>
<feature type="domain" description="Integrase catalytic" evidence="1">
    <location>
        <begin position="109"/>
        <end position="289"/>
    </location>
</feature>
<reference evidence="2" key="2">
    <citation type="submission" date="2020-11" db="EMBL/GenBank/DDBJ databases">
        <authorList>
            <person name="McCartney M.A."/>
            <person name="Auch B."/>
            <person name="Kono T."/>
            <person name="Mallez S."/>
            <person name="Becker A."/>
            <person name="Gohl D.M."/>
            <person name="Silverstein K.A.T."/>
            <person name="Koren S."/>
            <person name="Bechman K.B."/>
            <person name="Herman A."/>
            <person name="Abrahante J.E."/>
            <person name="Garbe J."/>
        </authorList>
    </citation>
    <scope>NUCLEOTIDE SEQUENCE</scope>
    <source>
        <strain evidence="2">Duluth1</strain>
        <tissue evidence="2">Whole animal</tissue>
    </source>
</reference>
<sequence>MIETLFEAGYSVKDTSIALGVSESTLFRKMGQFGLSKLAFTEIDEEELNIVVATTITEFPRCGEEMLRKVLLQKGIKVQRFRLRQCLKHLDEDGIRARKRRRLRRRIYNVSAPNCLWHIDSNHKLIRWHFVIIGGIDGFSRLVTYLRCTDNNKAETVLHCFRDGVSKFGVPDRVRSDQGRENMKVADFMINARGTGRGSMLTGKSTHNQRIERLWRDVYDGVLSYFYDLFYFLEDNGRLDILNEIDLFALHYVFISKINERLNTWQGAWNHHRIRTVNSTPMRLYTAGMMDNPSAHVDDILPNTRTESSSDEDMESLDNRPVLSSLQISVEENRMRRLHELCPQNWRSNNHGIDIFLTAKQILSE</sequence>
<evidence type="ECO:0000259" key="1">
    <source>
        <dbReference type="PROSITE" id="PS50994"/>
    </source>
</evidence>